<sequence length="44" mass="4763">MGEIEDGEADHITTDVQGQKCALVCECTAPESVNRKDNLPFLNA</sequence>
<comment type="caution">
    <text evidence="1">The sequence shown here is derived from an EMBL/GenBank/DDBJ whole genome shotgun (WGS) entry which is preliminary data.</text>
</comment>
<dbReference type="AlphaFoldDB" id="A0A9X9LJE2"/>
<evidence type="ECO:0000313" key="2">
    <source>
        <dbReference type="Proteomes" id="UP000269945"/>
    </source>
</evidence>
<gene>
    <name evidence="1" type="ORF">BN2614_LOCUS1</name>
</gene>
<keyword evidence="2" id="KW-1185">Reference proteome</keyword>
<protein>
    <submittedName>
        <fullName evidence="1">Uncharacterized protein</fullName>
    </submittedName>
</protein>
<dbReference type="EMBL" id="CYRY02005041">
    <property type="protein sequence ID" value="VCW69494.1"/>
    <property type="molecule type" value="Genomic_DNA"/>
</dbReference>
<evidence type="ECO:0000313" key="1">
    <source>
        <dbReference type="EMBL" id="VCW69494.1"/>
    </source>
</evidence>
<organism evidence="1 2">
    <name type="scientific">Gulo gulo</name>
    <name type="common">Wolverine</name>
    <name type="synonym">Gluton</name>
    <dbReference type="NCBI Taxonomy" id="48420"/>
    <lineage>
        <taxon>Eukaryota</taxon>
        <taxon>Metazoa</taxon>
        <taxon>Chordata</taxon>
        <taxon>Craniata</taxon>
        <taxon>Vertebrata</taxon>
        <taxon>Euteleostomi</taxon>
        <taxon>Mammalia</taxon>
        <taxon>Eutheria</taxon>
        <taxon>Laurasiatheria</taxon>
        <taxon>Carnivora</taxon>
        <taxon>Caniformia</taxon>
        <taxon>Musteloidea</taxon>
        <taxon>Mustelidae</taxon>
        <taxon>Guloninae</taxon>
        <taxon>Gulo</taxon>
    </lineage>
</organism>
<dbReference type="Proteomes" id="UP000269945">
    <property type="component" value="Unassembled WGS sequence"/>
</dbReference>
<reference evidence="1 2" key="1">
    <citation type="submission" date="2018-10" db="EMBL/GenBank/DDBJ databases">
        <authorList>
            <person name="Ekblom R."/>
            <person name="Jareborg N."/>
        </authorList>
    </citation>
    <scope>NUCLEOTIDE SEQUENCE [LARGE SCALE GENOMIC DNA]</scope>
    <source>
        <tissue evidence="1">Muscle</tissue>
    </source>
</reference>
<feature type="non-terminal residue" evidence="1">
    <location>
        <position position="44"/>
    </location>
</feature>
<proteinExistence type="predicted"/>
<name>A0A9X9LJE2_GULGU</name>
<accession>A0A9X9LJE2</accession>